<evidence type="ECO:0000256" key="17">
    <source>
        <dbReference type="RuleBase" id="RU003464"/>
    </source>
</evidence>
<evidence type="ECO:0000256" key="16">
    <source>
        <dbReference type="PIRSR" id="PIRSR000386-1"/>
    </source>
</evidence>
<evidence type="ECO:0000256" key="8">
    <source>
        <dbReference type="ARBA" id="ARBA00022603"/>
    </source>
</evidence>
<evidence type="ECO:0000256" key="15">
    <source>
        <dbReference type="HAMAP-Rule" id="MF_00605"/>
    </source>
</evidence>
<dbReference type="InterPro" id="IPR016009">
    <property type="entry name" value="tRNA_MeTrfase_TRMD/TRM10"/>
</dbReference>
<dbReference type="PANTHER" id="PTHR46417:SF1">
    <property type="entry name" value="TRNA (GUANINE-N(1)-)-METHYLTRANSFERASE"/>
    <property type="match status" value="1"/>
</dbReference>
<proteinExistence type="inferred from homology"/>
<evidence type="ECO:0000256" key="11">
    <source>
        <dbReference type="ARBA" id="ARBA00022694"/>
    </source>
</evidence>
<dbReference type="HAMAP" id="MF_00605">
    <property type="entry name" value="TrmD"/>
    <property type="match status" value="1"/>
</dbReference>
<evidence type="ECO:0000256" key="14">
    <source>
        <dbReference type="ARBA" id="ARBA00047783"/>
    </source>
</evidence>
<dbReference type="InterPro" id="IPR029028">
    <property type="entry name" value="Alpha/beta_knot_MTases"/>
</dbReference>
<dbReference type="SUPFAM" id="SSF75217">
    <property type="entry name" value="alpha/beta knot"/>
    <property type="match status" value="1"/>
</dbReference>
<keyword evidence="11 15" id="KW-0819">tRNA processing</keyword>
<dbReference type="InterPro" id="IPR002649">
    <property type="entry name" value="tRNA_m1G_MeTrfase_TrmD"/>
</dbReference>
<evidence type="ECO:0000256" key="12">
    <source>
        <dbReference type="ARBA" id="ARBA00029736"/>
    </source>
</evidence>
<evidence type="ECO:0000256" key="7">
    <source>
        <dbReference type="ARBA" id="ARBA00022490"/>
    </source>
</evidence>
<dbReference type="AlphaFoldDB" id="A0A9D9NCM4"/>
<dbReference type="PANTHER" id="PTHR46417">
    <property type="entry name" value="TRNA (GUANINE-N(1)-)-METHYLTRANSFERASE"/>
    <property type="match status" value="1"/>
</dbReference>
<feature type="binding site" evidence="15 16">
    <location>
        <position position="110"/>
    </location>
    <ligand>
        <name>S-adenosyl-L-methionine</name>
        <dbReference type="ChEBI" id="CHEBI:59789"/>
    </ligand>
</feature>
<reference evidence="19" key="1">
    <citation type="submission" date="2020-10" db="EMBL/GenBank/DDBJ databases">
        <authorList>
            <person name="Gilroy R."/>
        </authorList>
    </citation>
    <scope>NUCLEOTIDE SEQUENCE</scope>
    <source>
        <strain evidence="19">14700</strain>
    </source>
</reference>
<dbReference type="Gene3D" id="1.10.1270.20">
    <property type="entry name" value="tRNA(m1g37)methyltransferase, domain 2"/>
    <property type="match status" value="1"/>
</dbReference>
<gene>
    <name evidence="15 19" type="primary">trmD</name>
    <name evidence="19" type="ORF">IAA72_01860</name>
</gene>
<evidence type="ECO:0000256" key="2">
    <source>
        <dbReference type="ARBA" id="ARBA00004496"/>
    </source>
</evidence>
<evidence type="ECO:0000256" key="4">
    <source>
        <dbReference type="ARBA" id="ARBA00011738"/>
    </source>
</evidence>
<dbReference type="Pfam" id="PF01746">
    <property type="entry name" value="tRNA_m1G_MT"/>
    <property type="match status" value="1"/>
</dbReference>
<evidence type="ECO:0000256" key="6">
    <source>
        <dbReference type="ARBA" id="ARBA00014679"/>
    </source>
</evidence>
<comment type="subcellular location">
    <subcellularLocation>
        <location evidence="2 15 17">Cytoplasm</location>
    </subcellularLocation>
</comment>
<comment type="catalytic activity">
    <reaction evidence="14 15 17">
        <text>guanosine(37) in tRNA + S-adenosyl-L-methionine = N(1)-methylguanosine(37) in tRNA + S-adenosyl-L-homocysteine + H(+)</text>
        <dbReference type="Rhea" id="RHEA:36899"/>
        <dbReference type="Rhea" id="RHEA-COMP:10145"/>
        <dbReference type="Rhea" id="RHEA-COMP:10147"/>
        <dbReference type="ChEBI" id="CHEBI:15378"/>
        <dbReference type="ChEBI" id="CHEBI:57856"/>
        <dbReference type="ChEBI" id="CHEBI:59789"/>
        <dbReference type="ChEBI" id="CHEBI:73542"/>
        <dbReference type="ChEBI" id="CHEBI:74269"/>
        <dbReference type="EC" id="2.1.1.228"/>
    </reaction>
</comment>
<comment type="subunit">
    <text evidence="4 15 17">Homodimer.</text>
</comment>
<evidence type="ECO:0000256" key="1">
    <source>
        <dbReference type="ARBA" id="ARBA00002634"/>
    </source>
</evidence>
<dbReference type="FunFam" id="3.40.1280.10:FF:000001">
    <property type="entry name" value="tRNA (guanine-N(1)-)-methyltransferase"/>
    <property type="match status" value="1"/>
</dbReference>
<evidence type="ECO:0000256" key="9">
    <source>
        <dbReference type="ARBA" id="ARBA00022679"/>
    </source>
</evidence>
<reference evidence="19" key="2">
    <citation type="journal article" date="2021" name="PeerJ">
        <title>Extensive microbial diversity within the chicken gut microbiome revealed by metagenomics and culture.</title>
        <authorList>
            <person name="Gilroy R."/>
            <person name="Ravi A."/>
            <person name="Getino M."/>
            <person name="Pursley I."/>
            <person name="Horton D.L."/>
            <person name="Alikhan N.F."/>
            <person name="Baker D."/>
            <person name="Gharbi K."/>
            <person name="Hall N."/>
            <person name="Watson M."/>
            <person name="Adriaenssens E.M."/>
            <person name="Foster-Nyarko E."/>
            <person name="Jarju S."/>
            <person name="Secka A."/>
            <person name="Antonio M."/>
            <person name="Oren A."/>
            <person name="Chaudhuri R.R."/>
            <person name="La Ragione R."/>
            <person name="Hildebrand F."/>
            <person name="Pallen M.J."/>
        </authorList>
    </citation>
    <scope>NUCLEOTIDE SEQUENCE</scope>
    <source>
        <strain evidence="19">14700</strain>
    </source>
</reference>
<comment type="caution">
    <text evidence="19">The sequence shown here is derived from an EMBL/GenBank/DDBJ whole genome shotgun (WGS) entry which is preliminary data.</text>
</comment>
<accession>A0A9D9NCM4</accession>
<evidence type="ECO:0000313" key="19">
    <source>
        <dbReference type="EMBL" id="MBO8468514.1"/>
    </source>
</evidence>
<evidence type="ECO:0000256" key="13">
    <source>
        <dbReference type="ARBA" id="ARBA00033392"/>
    </source>
</evidence>
<dbReference type="GO" id="GO:0002939">
    <property type="term" value="P:tRNA N1-guanine methylation"/>
    <property type="evidence" value="ECO:0007669"/>
    <property type="project" value="TreeGrafter"/>
</dbReference>
<dbReference type="InterPro" id="IPR023148">
    <property type="entry name" value="tRNA_m1G_MeTrfase_C_sf"/>
</dbReference>
<organism evidence="19 20">
    <name type="scientific">Candidatus Ornithospirochaeta stercoravium</name>
    <dbReference type="NCBI Taxonomy" id="2840897"/>
    <lineage>
        <taxon>Bacteria</taxon>
        <taxon>Pseudomonadati</taxon>
        <taxon>Spirochaetota</taxon>
        <taxon>Spirochaetia</taxon>
        <taxon>Spirochaetales</taxon>
        <taxon>Spirochaetaceae</taxon>
        <taxon>Spirochaetaceae incertae sedis</taxon>
        <taxon>Candidatus Ornithospirochaeta</taxon>
    </lineage>
</organism>
<dbReference type="NCBIfam" id="NF000648">
    <property type="entry name" value="PRK00026.1"/>
    <property type="match status" value="1"/>
</dbReference>
<feature type="binding site" evidence="15 16">
    <location>
        <begin position="130"/>
        <end position="135"/>
    </location>
    <ligand>
        <name>S-adenosyl-L-methionine</name>
        <dbReference type="ChEBI" id="CHEBI:59789"/>
    </ligand>
</feature>
<evidence type="ECO:0000256" key="3">
    <source>
        <dbReference type="ARBA" id="ARBA00007630"/>
    </source>
</evidence>
<evidence type="ECO:0000313" key="20">
    <source>
        <dbReference type="Proteomes" id="UP000810292"/>
    </source>
</evidence>
<protein>
    <recommendedName>
        <fullName evidence="6 15">tRNA (guanine-N(1)-)-methyltransferase</fullName>
        <ecNumber evidence="5 15">2.1.1.228</ecNumber>
    </recommendedName>
    <alternativeName>
        <fullName evidence="12 15">M1G-methyltransferase</fullName>
    </alternativeName>
    <alternativeName>
        <fullName evidence="13 15">tRNA [GM37] methyltransferase</fullName>
    </alternativeName>
</protein>
<dbReference type="EMBL" id="JADIMF010000027">
    <property type="protein sequence ID" value="MBO8468514.1"/>
    <property type="molecule type" value="Genomic_DNA"/>
</dbReference>
<dbReference type="PIRSF" id="PIRSF000386">
    <property type="entry name" value="tRNA_mtase"/>
    <property type="match status" value="1"/>
</dbReference>
<dbReference type="Gene3D" id="3.40.1280.10">
    <property type="match status" value="1"/>
</dbReference>
<evidence type="ECO:0000256" key="5">
    <source>
        <dbReference type="ARBA" id="ARBA00012807"/>
    </source>
</evidence>
<name>A0A9D9NCM4_9SPIO</name>
<dbReference type="Proteomes" id="UP000810292">
    <property type="component" value="Unassembled WGS sequence"/>
</dbReference>
<keyword evidence="8 15" id="KW-0489">Methyltransferase</keyword>
<comment type="function">
    <text evidence="1 15 17">Specifically methylates guanosine-37 in various tRNAs.</text>
</comment>
<dbReference type="GO" id="GO:0052906">
    <property type="term" value="F:tRNA (guanine(37)-N1)-methyltransferase activity"/>
    <property type="evidence" value="ECO:0007669"/>
    <property type="project" value="UniProtKB-UniRule"/>
</dbReference>
<keyword evidence="10 15" id="KW-0949">S-adenosyl-L-methionine</keyword>
<sequence length="253" mass="28886">MKITIFTLFPEMIRPFFTSSIMKRAVDKGIVEYEIVNFRDYAEGVHKKADDLPYGGGAGMVIMPEPLSKALDDYNATGKRVIFPTPSGKTFTEKYAEELSNEDELVFICGHYEGIDQRVIDTYVTDEITIGDYVLSSGETSTIVIIDALFRLIDGVITEESLEDESFNSSLLEYPQYTRPPRYCTKSVPDVLLTGHHGHITQWRCDQRLVKTMLNRPDLLSHASLSTEERERLLKILDSEDKRTCQRWILSEL</sequence>
<dbReference type="InterPro" id="IPR029026">
    <property type="entry name" value="tRNA_m1G_MTases_N"/>
</dbReference>
<dbReference type="GO" id="GO:0005829">
    <property type="term" value="C:cytosol"/>
    <property type="evidence" value="ECO:0007669"/>
    <property type="project" value="TreeGrafter"/>
</dbReference>
<feature type="domain" description="tRNA methyltransferase TRMD/TRM10-type" evidence="18">
    <location>
        <begin position="1"/>
        <end position="221"/>
    </location>
</feature>
<keyword evidence="7 15" id="KW-0963">Cytoplasm</keyword>
<dbReference type="EC" id="2.1.1.228" evidence="5 15"/>
<evidence type="ECO:0000256" key="10">
    <source>
        <dbReference type="ARBA" id="ARBA00022691"/>
    </source>
</evidence>
<evidence type="ECO:0000259" key="18">
    <source>
        <dbReference type="Pfam" id="PF01746"/>
    </source>
</evidence>
<comment type="similarity">
    <text evidence="3 15 17">Belongs to the RNA methyltransferase TrmD family.</text>
</comment>
<dbReference type="NCBIfam" id="TIGR00088">
    <property type="entry name" value="trmD"/>
    <property type="match status" value="1"/>
</dbReference>
<dbReference type="CDD" id="cd18080">
    <property type="entry name" value="TrmD-like"/>
    <property type="match status" value="1"/>
</dbReference>
<keyword evidence="9 15" id="KW-0808">Transferase</keyword>